<organism evidence="1 2">
    <name type="scientific">Linderina macrospora</name>
    <dbReference type="NCBI Taxonomy" id="4868"/>
    <lineage>
        <taxon>Eukaryota</taxon>
        <taxon>Fungi</taxon>
        <taxon>Fungi incertae sedis</taxon>
        <taxon>Zoopagomycota</taxon>
        <taxon>Kickxellomycotina</taxon>
        <taxon>Kickxellomycetes</taxon>
        <taxon>Kickxellales</taxon>
        <taxon>Kickxellaceae</taxon>
        <taxon>Linderina</taxon>
    </lineage>
</organism>
<reference evidence="1" key="1">
    <citation type="submission" date="2022-07" db="EMBL/GenBank/DDBJ databases">
        <title>Phylogenomic reconstructions and comparative analyses of Kickxellomycotina fungi.</title>
        <authorList>
            <person name="Reynolds N.K."/>
            <person name="Stajich J.E."/>
            <person name="Barry K."/>
            <person name="Grigoriev I.V."/>
            <person name="Crous P."/>
            <person name="Smith M.E."/>
        </authorList>
    </citation>
    <scope>NUCLEOTIDE SEQUENCE</scope>
    <source>
        <strain evidence="1">NRRL 5244</strain>
    </source>
</reference>
<dbReference type="EMBL" id="JANBPW010005068">
    <property type="protein sequence ID" value="KAJ1933436.1"/>
    <property type="molecule type" value="Genomic_DNA"/>
</dbReference>
<accession>A0ACC1J194</accession>
<dbReference type="Proteomes" id="UP001150603">
    <property type="component" value="Unassembled WGS sequence"/>
</dbReference>
<protein>
    <submittedName>
        <fullName evidence="1">Uncharacterized protein</fullName>
    </submittedName>
</protein>
<evidence type="ECO:0000313" key="2">
    <source>
        <dbReference type="Proteomes" id="UP001150603"/>
    </source>
</evidence>
<evidence type="ECO:0000313" key="1">
    <source>
        <dbReference type="EMBL" id="KAJ1933436.1"/>
    </source>
</evidence>
<proteinExistence type="predicted"/>
<gene>
    <name evidence="1" type="ORF">FBU59_006031</name>
</gene>
<comment type="caution">
    <text evidence="1">The sequence shown here is derived from an EMBL/GenBank/DDBJ whole genome shotgun (WGS) entry which is preliminary data.</text>
</comment>
<name>A0ACC1J194_9FUNG</name>
<keyword evidence="2" id="KW-1185">Reference proteome</keyword>
<sequence length="79" mass="8753">MPWLAVPVEAASLAEETEDTAIPQPFLLAGRRAIEDPFLSSLATRFSAGLFRASADGKINEPEQVERVFGAYFLKWARK</sequence>